<organism evidence="4">
    <name type="scientific">Oryza punctata</name>
    <name type="common">Red rice</name>
    <dbReference type="NCBI Taxonomy" id="4537"/>
    <lineage>
        <taxon>Eukaryota</taxon>
        <taxon>Viridiplantae</taxon>
        <taxon>Streptophyta</taxon>
        <taxon>Embryophyta</taxon>
        <taxon>Tracheophyta</taxon>
        <taxon>Spermatophyta</taxon>
        <taxon>Magnoliopsida</taxon>
        <taxon>Liliopsida</taxon>
        <taxon>Poales</taxon>
        <taxon>Poaceae</taxon>
        <taxon>BOP clade</taxon>
        <taxon>Oryzoideae</taxon>
        <taxon>Oryzeae</taxon>
        <taxon>Oryzinae</taxon>
        <taxon>Oryza</taxon>
    </lineage>
</organism>
<protein>
    <recommendedName>
        <fullName evidence="6">BHLH domain-containing protein</fullName>
    </recommendedName>
</protein>
<sequence length="121" mass="12906">MTATRRRTRRRLRAAAVARKVRELRRLVPGGEAVPADRLLLHAAGYVAELRARVELLRALAALLTCAAHAADDGVDIVRRGPGGADMEVDSRDDTLPGAWSGSSSVGVGRHVPVSHDSPNI</sequence>
<keyword evidence="1" id="KW-0805">Transcription regulation</keyword>
<keyword evidence="2" id="KW-0804">Transcription</keyword>
<dbReference type="eggNOG" id="ENOG502SDIS">
    <property type="taxonomic scope" value="Eukaryota"/>
</dbReference>
<evidence type="ECO:0000313" key="5">
    <source>
        <dbReference type="Proteomes" id="UP000026962"/>
    </source>
</evidence>
<reference evidence="4" key="2">
    <citation type="submission" date="2018-05" db="EMBL/GenBank/DDBJ databases">
        <title>OpunRS2 (Oryza punctata Reference Sequence Version 2).</title>
        <authorList>
            <person name="Zhang J."/>
            <person name="Kudrna D."/>
            <person name="Lee S."/>
            <person name="Talag J."/>
            <person name="Welchert J."/>
            <person name="Wing R.A."/>
        </authorList>
    </citation>
    <scope>NUCLEOTIDE SEQUENCE [LARGE SCALE GENOMIC DNA]</scope>
</reference>
<dbReference type="GO" id="GO:0006355">
    <property type="term" value="P:regulation of DNA-templated transcription"/>
    <property type="evidence" value="ECO:0007669"/>
    <property type="project" value="InterPro"/>
</dbReference>
<dbReference type="EnsemblPlants" id="OPUNC09G07020.1">
    <property type="protein sequence ID" value="OPUNC09G07020.1"/>
    <property type="gene ID" value="OPUNC09G07020"/>
</dbReference>
<evidence type="ECO:0000256" key="3">
    <source>
        <dbReference type="SAM" id="MobiDB-lite"/>
    </source>
</evidence>
<dbReference type="InterPro" id="IPR044660">
    <property type="entry name" value="IBH1-like"/>
</dbReference>
<feature type="region of interest" description="Disordered" evidence="3">
    <location>
        <begin position="86"/>
        <end position="121"/>
    </location>
</feature>
<dbReference type="PANTHER" id="PTHR33124">
    <property type="entry name" value="TRANSCRIPTION FACTOR IBH1-LIKE 1"/>
    <property type="match status" value="1"/>
</dbReference>
<reference evidence="4" key="1">
    <citation type="submission" date="2015-04" db="UniProtKB">
        <authorList>
            <consortium name="EnsemblPlants"/>
        </authorList>
    </citation>
    <scope>IDENTIFICATION</scope>
</reference>
<dbReference type="AlphaFoldDB" id="A0A0E0M0L9"/>
<dbReference type="HOGENOM" id="CLU_2041854_0_0_1"/>
<accession>A0A0E0M0L9</accession>
<keyword evidence="5" id="KW-1185">Reference proteome</keyword>
<feature type="compositionally biased region" description="Low complexity" evidence="3">
    <location>
        <begin position="98"/>
        <end position="112"/>
    </location>
</feature>
<name>A0A0E0M0L9_ORYPU</name>
<dbReference type="PANTHER" id="PTHR33124:SF9">
    <property type="entry name" value="TRANSCRIPTION FACTOR"/>
    <property type="match status" value="1"/>
</dbReference>
<evidence type="ECO:0000256" key="1">
    <source>
        <dbReference type="ARBA" id="ARBA00023015"/>
    </source>
</evidence>
<dbReference type="Gramene" id="OPUNC09G07020.1">
    <property type="protein sequence ID" value="OPUNC09G07020.1"/>
    <property type="gene ID" value="OPUNC09G07020"/>
</dbReference>
<evidence type="ECO:0000256" key="2">
    <source>
        <dbReference type="ARBA" id="ARBA00023163"/>
    </source>
</evidence>
<dbReference type="Proteomes" id="UP000026962">
    <property type="component" value="Chromosome 9"/>
</dbReference>
<evidence type="ECO:0000313" key="4">
    <source>
        <dbReference type="EnsemblPlants" id="OPUNC09G07020.1"/>
    </source>
</evidence>
<evidence type="ECO:0008006" key="6">
    <source>
        <dbReference type="Google" id="ProtNLM"/>
    </source>
</evidence>
<proteinExistence type="predicted"/>